<name>A0A0F6R7W0_9CAUD</name>
<accession>A0A0F6R7W0</accession>
<organism evidence="1 2">
    <name type="scientific">Escherichia typing phage 1</name>
    <dbReference type="NCBI Taxonomy" id="1508671"/>
    <lineage>
        <taxon>Viruses</taxon>
        <taxon>Duplodnaviria</taxon>
        <taxon>Heunggongvirae</taxon>
        <taxon>Uroviricota</taxon>
        <taxon>Caudoviricetes</taxon>
        <taxon>Andersonviridae</taxon>
        <taxon>Ounavirinae</taxon>
        <taxon>Felixounavirus</taxon>
        <taxon>Felixounavirus TP1</taxon>
    </lineage>
</organism>
<dbReference type="EMBL" id="KP869100">
    <property type="protein sequence ID" value="AKE44947.1"/>
    <property type="molecule type" value="Genomic_DNA"/>
</dbReference>
<gene>
    <name evidence="1" type="ORF">ECTP1_00067</name>
</gene>
<keyword evidence="2" id="KW-1185">Reference proteome</keyword>
<evidence type="ECO:0000313" key="1">
    <source>
        <dbReference type="EMBL" id="AKE44947.1"/>
    </source>
</evidence>
<evidence type="ECO:0000313" key="2">
    <source>
        <dbReference type="Proteomes" id="UP000033803"/>
    </source>
</evidence>
<sequence length="82" mass="9874">MYTKTQLKNMVSNGLMDEVYKECRRYGEIKDKTSYEYTHTIDFKTNEKRTDLVTVVVIEYKRIIWTFELVKGECTEIEYKDA</sequence>
<proteinExistence type="predicted"/>
<protein>
    <submittedName>
        <fullName evidence="1">Uncharacterized protein</fullName>
    </submittedName>
</protein>
<dbReference type="Proteomes" id="UP000033803">
    <property type="component" value="Segment"/>
</dbReference>
<reference evidence="1 2" key="1">
    <citation type="journal article" date="2015" name="BMC Genomics">
        <title>Analysis of whole genome sequencing for the Escherichia coli O157:H7 typing phages.</title>
        <authorList>
            <person name="Cowley L.A."/>
            <person name="Beckett S.J."/>
            <person name="Chase-Topping M."/>
            <person name="Perry N."/>
            <person name="Dallman T.J."/>
            <person name="Gally D.L."/>
            <person name="Jenkins C."/>
        </authorList>
    </citation>
    <scope>NUCLEOTIDE SEQUENCE [LARGE SCALE GENOMIC DNA]</scope>
</reference>